<name>A0A545THD7_9GAMM</name>
<dbReference type="EMBL" id="VIKR01000001">
    <property type="protein sequence ID" value="TQV76644.1"/>
    <property type="molecule type" value="Genomic_DNA"/>
</dbReference>
<dbReference type="AlphaFoldDB" id="A0A545THD7"/>
<reference evidence="1 2" key="1">
    <citation type="submission" date="2019-06" db="EMBL/GenBank/DDBJ databases">
        <title>Draft genome of Aliikangiella marina GYP-15.</title>
        <authorList>
            <person name="Wang G."/>
        </authorList>
    </citation>
    <scope>NUCLEOTIDE SEQUENCE [LARGE SCALE GENOMIC DNA]</scope>
    <source>
        <strain evidence="1 2">GYP-15</strain>
    </source>
</reference>
<proteinExistence type="predicted"/>
<accession>A0A545THD7</accession>
<dbReference type="Proteomes" id="UP000317839">
    <property type="component" value="Unassembled WGS sequence"/>
</dbReference>
<gene>
    <name evidence="1" type="ORF">FLL45_01410</name>
</gene>
<evidence type="ECO:0000313" key="1">
    <source>
        <dbReference type="EMBL" id="TQV76644.1"/>
    </source>
</evidence>
<organism evidence="1 2">
    <name type="scientific">Aliikangiella marina</name>
    <dbReference type="NCBI Taxonomy" id="1712262"/>
    <lineage>
        <taxon>Bacteria</taxon>
        <taxon>Pseudomonadati</taxon>
        <taxon>Pseudomonadota</taxon>
        <taxon>Gammaproteobacteria</taxon>
        <taxon>Oceanospirillales</taxon>
        <taxon>Pleioneaceae</taxon>
        <taxon>Aliikangiella</taxon>
    </lineage>
</organism>
<protein>
    <submittedName>
        <fullName evidence="1">Uncharacterized protein</fullName>
    </submittedName>
</protein>
<sequence length="79" mass="9363">MTRKQLIHYFDEFIKASIRNGRKAERITVTKKQADIYMKPIIKRAVSEMQSKGYSRIAIDRRINQLNFDSYQGVKINIQ</sequence>
<evidence type="ECO:0000313" key="2">
    <source>
        <dbReference type="Proteomes" id="UP000317839"/>
    </source>
</evidence>
<dbReference type="RefSeq" id="WP_142888004.1">
    <property type="nucleotide sequence ID" value="NZ_VIKR01000001.1"/>
</dbReference>
<keyword evidence="2" id="KW-1185">Reference proteome</keyword>
<comment type="caution">
    <text evidence="1">The sequence shown here is derived from an EMBL/GenBank/DDBJ whole genome shotgun (WGS) entry which is preliminary data.</text>
</comment>